<proteinExistence type="predicted"/>
<dbReference type="KEGG" id="gog:C1280_20760"/>
<dbReference type="Proteomes" id="UP000245802">
    <property type="component" value="Chromosome"/>
</dbReference>
<dbReference type="EMBL" id="CP025958">
    <property type="protein sequence ID" value="AWM39177.1"/>
    <property type="molecule type" value="Genomic_DNA"/>
</dbReference>
<reference evidence="1 2" key="1">
    <citation type="submission" date="2018-01" db="EMBL/GenBank/DDBJ databases">
        <title>G. obscuriglobus.</title>
        <authorList>
            <person name="Franke J."/>
            <person name="Blomberg W."/>
            <person name="Selmecki A."/>
        </authorList>
    </citation>
    <scope>NUCLEOTIDE SEQUENCE [LARGE SCALE GENOMIC DNA]</scope>
    <source>
        <strain evidence="1 2">DSM 5831</strain>
    </source>
</reference>
<dbReference type="RefSeq" id="WP_010040974.1">
    <property type="nucleotide sequence ID" value="NZ_CP025958.1"/>
</dbReference>
<protein>
    <submittedName>
        <fullName evidence="1">Uncharacterized protein</fullName>
    </submittedName>
</protein>
<sequence>MSTHSPHTFEDVVDEIMLEEEKPTHEALVRWTAQYPKHREALSRFFATWALQETSREQVTVDEARAGDRMLSKALDFLAGQPAAATLPAAAPSRLSQAIKSRGLTDREFAKKCDLDESLVDKLDLRRIPSGIPQKLHELAAAALDFTIDAVRAMFTGEPIGAVANKAKNKPTVPTEDFLAAVDSSDLPEDLKARWVEIVNQEQITGGNR</sequence>
<evidence type="ECO:0000313" key="2">
    <source>
        <dbReference type="Proteomes" id="UP000245802"/>
    </source>
</evidence>
<gene>
    <name evidence="1" type="ORF">C1280_20760</name>
</gene>
<organism evidence="1 2">
    <name type="scientific">Gemmata obscuriglobus</name>
    <dbReference type="NCBI Taxonomy" id="114"/>
    <lineage>
        <taxon>Bacteria</taxon>
        <taxon>Pseudomonadati</taxon>
        <taxon>Planctomycetota</taxon>
        <taxon>Planctomycetia</taxon>
        <taxon>Gemmatales</taxon>
        <taxon>Gemmataceae</taxon>
        <taxon>Gemmata</taxon>
    </lineage>
</organism>
<dbReference type="AlphaFoldDB" id="A0A2Z3H6C4"/>
<keyword evidence="2" id="KW-1185">Reference proteome</keyword>
<accession>A0A2Z3H6C4</accession>
<name>A0A2Z3H6C4_9BACT</name>
<dbReference type="OrthoDB" id="7986077at2"/>
<evidence type="ECO:0000313" key="1">
    <source>
        <dbReference type="EMBL" id="AWM39177.1"/>
    </source>
</evidence>